<dbReference type="Proteomes" id="UP000662185">
    <property type="component" value="Unassembled WGS sequence"/>
</dbReference>
<evidence type="ECO:0000256" key="1">
    <source>
        <dbReference type="SAM" id="SignalP"/>
    </source>
</evidence>
<dbReference type="EMBL" id="JACJQU010000037">
    <property type="protein sequence ID" value="MBD2296937.1"/>
    <property type="molecule type" value="Genomic_DNA"/>
</dbReference>
<feature type="signal peptide" evidence="1">
    <location>
        <begin position="1"/>
        <end position="29"/>
    </location>
</feature>
<evidence type="ECO:0000313" key="2">
    <source>
        <dbReference type="EMBL" id="MBD2296937.1"/>
    </source>
</evidence>
<reference evidence="3" key="1">
    <citation type="journal article" date="2020" name="ISME J.">
        <title>Comparative genomics reveals insights into cyanobacterial evolution and habitat adaptation.</title>
        <authorList>
            <person name="Chen M.Y."/>
            <person name="Teng W.K."/>
            <person name="Zhao L."/>
            <person name="Hu C.X."/>
            <person name="Zhou Y.K."/>
            <person name="Han B.P."/>
            <person name="Song L.R."/>
            <person name="Shu W.S."/>
        </authorList>
    </citation>
    <scope>NUCLEOTIDE SEQUENCE [LARGE SCALE GENOMIC DNA]</scope>
    <source>
        <strain evidence="3">FACHB-251</strain>
    </source>
</reference>
<dbReference type="AlphaFoldDB" id="A0A926WLW8"/>
<comment type="caution">
    <text evidence="2">The sequence shown here is derived from an EMBL/GenBank/DDBJ whole genome shotgun (WGS) entry which is preliminary data.</text>
</comment>
<evidence type="ECO:0000313" key="3">
    <source>
        <dbReference type="Proteomes" id="UP000662185"/>
    </source>
</evidence>
<feature type="chain" id="PRO_5036768954" description="Secreted protein" evidence="1">
    <location>
        <begin position="30"/>
        <end position="124"/>
    </location>
</feature>
<dbReference type="RefSeq" id="WP_190565055.1">
    <property type="nucleotide sequence ID" value="NZ_JACJQU010000037.1"/>
</dbReference>
<accession>A0A926WLW8</accession>
<keyword evidence="1" id="KW-0732">Signal</keyword>
<keyword evidence="3" id="KW-1185">Reference proteome</keyword>
<evidence type="ECO:0008006" key="4">
    <source>
        <dbReference type="Google" id="ProtNLM"/>
    </source>
</evidence>
<name>A0A926WLW8_9NOST</name>
<organism evidence="2 3">
    <name type="scientific">Anabaena sphaerica FACHB-251</name>
    <dbReference type="NCBI Taxonomy" id="2692883"/>
    <lineage>
        <taxon>Bacteria</taxon>
        <taxon>Bacillati</taxon>
        <taxon>Cyanobacteriota</taxon>
        <taxon>Cyanophyceae</taxon>
        <taxon>Nostocales</taxon>
        <taxon>Nostocaceae</taxon>
        <taxon>Anabaena</taxon>
    </lineage>
</organism>
<gene>
    <name evidence="2" type="ORF">H6G06_26545</name>
</gene>
<sequence>MRHNFLSLGCISALLSLTFLPISTGSASAQCVISHVGTQLNMSRNRAEQTSNIQMESTPSCTGNVSSSRAVQVNIGGNGKVRQHQNVYHEMLGGKGNITGVNVPTVKSGVVVPVNVRTPNNFNP</sequence>
<proteinExistence type="predicted"/>
<protein>
    <recommendedName>
        <fullName evidence="4">Secreted protein</fullName>
    </recommendedName>
</protein>